<dbReference type="FunFam" id="1.10.10.10:FF:000135">
    <property type="entry name" value="forkhead box protein G1"/>
    <property type="match status" value="1"/>
</dbReference>
<dbReference type="InterPro" id="IPR018122">
    <property type="entry name" value="TF_fork_head_CS_1"/>
</dbReference>
<accession>A0A8H7C0M3</accession>
<dbReference type="EMBL" id="JABAYA010000005">
    <property type="protein sequence ID" value="KAF7731966.1"/>
    <property type="molecule type" value="Genomic_DNA"/>
</dbReference>
<dbReference type="InterPro" id="IPR001766">
    <property type="entry name" value="Fork_head_dom"/>
</dbReference>
<feature type="region of interest" description="Disordered" evidence="7">
    <location>
        <begin position="154"/>
        <end position="218"/>
    </location>
</feature>
<protein>
    <recommendedName>
        <fullName evidence="8">Fork-head domain-containing protein</fullName>
    </recommendedName>
</protein>
<dbReference type="Gene3D" id="1.10.10.10">
    <property type="entry name" value="Winged helix-like DNA-binding domain superfamily/Winged helix DNA-binding domain"/>
    <property type="match status" value="1"/>
</dbReference>
<keyword evidence="2" id="KW-0805">Transcription regulation</keyword>
<organism evidence="9 10">
    <name type="scientific">Apophysomyces ossiformis</name>
    <dbReference type="NCBI Taxonomy" id="679940"/>
    <lineage>
        <taxon>Eukaryota</taxon>
        <taxon>Fungi</taxon>
        <taxon>Fungi incertae sedis</taxon>
        <taxon>Mucoromycota</taxon>
        <taxon>Mucoromycotina</taxon>
        <taxon>Mucoromycetes</taxon>
        <taxon>Mucorales</taxon>
        <taxon>Mucorineae</taxon>
        <taxon>Mucoraceae</taxon>
        <taxon>Apophysomyces</taxon>
    </lineage>
</organism>
<keyword evidence="4" id="KW-0804">Transcription</keyword>
<dbReference type="PANTHER" id="PTHR45881:SF1">
    <property type="entry name" value="FORK HEAD PROTEIN HOMOLOG 2"/>
    <property type="match status" value="1"/>
</dbReference>
<dbReference type="GO" id="GO:0000981">
    <property type="term" value="F:DNA-binding transcription factor activity, RNA polymerase II-specific"/>
    <property type="evidence" value="ECO:0007669"/>
    <property type="project" value="TreeGrafter"/>
</dbReference>
<evidence type="ECO:0000256" key="1">
    <source>
        <dbReference type="ARBA" id="ARBA00004123"/>
    </source>
</evidence>
<dbReference type="GO" id="GO:0000978">
    <property type="term" value="F:RNA polymerase II cis-regulatory region sequence-specific DNA binding"/>
    <property type="evidence" value="ECO:0007669"/>
    <property type="project" value="TreeGrafter"/>
</dbReference>
<keyword evidence="5 6" id="KW-0539">Nucleus</keyword>
<evidence type="ECO:0000256" key="6">
    <source>
        <dbReference type="PROSITE-ProRule" id="PRU00089"/>
    </source>
</evidence>
<dbReference type="AlphaFoldDB" id="A0A8H7C0M3"/>
<evidence type="ECO:0000256" key="4">
    <source>
        <dbReference type="ARBA" id="ARBA00023163"/>
    </source>
</evidence>
<evidence type="ECO:0000256" key="7">
    <source>
        <dbReference type="SAM" id="MobiDB-lite"/>
    </source>
</evidence>
<dbReference type="PROSITE" id="PS00658">
    <property type="entry name" value="FORK_HEAD_2"/>
    <property type="match status" value="1"/>
</dbReference>
<dbReference type="PROSITE" id="PS50039">
    <property type="entry name" value="FORK_HEAD_3"/>
    <property type="match status" value="1"/>
</dbReference>
<dbReference type="SMART" id="SM00339">
    <property type="entry name" value="FH"/>
    <property type="match status" value="1"/>
</dbReference>
<evidence type="ECO:0000256" key="5">
    <source>
        <dbReference type="ARBA" id="ARBA00023242"/>
    </source>
</evidence>
<dbReference type="Pfam" id="PF00250">
    <property type="entry name" value="Forkhead"/>
    <property type="match status" value="1"/>
</dbReference>
<evidence type="ECO:0000259" key="8">
    <source>
        <dbReference type="PROSITE" id="PS50039"/>
    </source>
</evidence>
<gene>
    <name evidence="9" type="ORF">EC973_007071</name>
</gene>
<comment type="subcellular location">
    <subcellularLocation>
        <location evidence="1 6">Nucleus</location>
    </subcellularLocation>
</comment>
<keyword evidence="10" id="KW-1185">Reference proteome</keyword>
<dbReference type="PRINTS" id="PR00053">
    <property type="entry name" value="FORKHEAD"/>
</dbReference>
<dbReference type="InterPro" id="IPR030456">
    <property type="entry name" value="TF_fork_head_CS_2"/>
</dbReference>
<name>A0A8H7C0M3_9FUNG</name>
<dbReference type="InterPro" id="IPR036390">
    <property type="entry name" value="WH_DNA-bd_sf"/>
</dbReference>
<keyword evidence="3 6" id="KW-0238">DNA-binding</keyword>
<dbReference type="Proteomes" id="UP000605846">
    <property type="component" value="Unassembled WGS sequence"/>
</dbReference>
<dbReference type="SUPFAM" id="SSF46785">
    <property type="entry name" value="Winged helix' DNA-binding domain"/>
    <property type="match status" value="1"/>
</dbReference>
<dbReference type="GO" id="GO:0005634">
    <property type="term" value="C:nucleus"/>
    <property type="evidence" value="ECO:0007669"/>
    <property type="project" value="UniProtKB-SubCell"/>
</dbReference>
<reference evidence="9" key="1">
    <citation type="submission" date="2020-01" db="EMBL/GenBank/DDBJ databases">
        <title>Genome Sequencing of Three Apophysomyces-Like Fungal Strains Confirms a Novel Fungal Genus in the Mucoromycota with divergent Burkholderia-like Endosymbiotic Bacteria.</title>
        <authorList>
            <person name="Stajich J.E."/>
            <person name="Macias A.M."/>
            <person name="Carter-House D."/>
            <person name="Lovett B."/>
            <person name="Kasson L.R."/>
            <person name="Berry K."/>
            <person name="Grigoriev I."/>
            <person name="Chang Y."/>
            <person name="Spatafora J."/>
            <person name="Kasson M.T."/>
        </authorList>
    </citation>
    <scope>NUCLEOTIDE SEQUENCE</scope>
    <source>
        <strain evidence="9">NRRL A-21654</strain>
    </source>
</reference>
<evidence type="ECO:0000313" key="9">
    <source>
        <dbReference type="EMBL" id="KAF7731966.1"/>
    </source>
</evidence>
<dbReference type="PROSITE" id="PS00657">
    <property type="entry name" value="FORK_HEAD_1"/>
    <property type="match status" value="1"/>
</dbReference>
<dbReference type="InterPro" id="IPR036388">
    <property type="entry name" value="WH-like_DNA-bd_sf"/>
</dbReference>
<feature type="DNA-binding region" description="Fork-head" evidence="6">
    <location>
        <begin position="61"/>
        <end position="157"/>
    </location>
</feature>
<proteinExistence type="predicted"/>
<evidence type="ECO:0000256" key="3">
    <source>
        <dbReference type="ARBA" id="ARBA00023125"/>
    </source>
</evidence>
<sequence>MYTNYSGTMAAAPIATLPCTQGDGSFGLQTENNSSSINNDNNRFKALPIEPSWRPQNPREKPPYSYATMIAHAILCSEERKLTLSDIYRWIATHYPYYSLNNHGWQNSIRHNLSLNKSFVKMGKSVTETSPRKGCYWTIQEGHEQPFINNLVKRHSAKRQSTSCSQSNSLRQPRRRRSSSMSTASVKKGPSLSITAKRRKSADDSQDSDCDSGVDLESSASSIKTEEIKGLQYDALQAMTNFPQQALLDEQSYYMQFPLGTLSDSSFEWQIPKSQPYYHDASGYTQRDKSLTAEQWNLFGIGPATANIIHSLDWPF</sequence>
<evidence type="ECO:0000313" key="10">
    <source>
        <dbReference type="Proteomes" id="UP000605846"/>
    </source>
</evidence>
<feature type="compositionally biased region" description="Acidic residues" evidence="7">
    <location>
        <begin position="204"/>
        <end position="214"/>
    </location>
</feature>
<evidence type="ECO:0000256" key="2">
    <source>
        <dbReference type="ARBA" id="ARBA00023015"/>
    </source>
</evidence>
<dbReference type="OrthoDB" id="5954824at2759"/>
<comment type="caution">
    <text evidence="9">The sequence shown here is derived from an EMBL/GenBank/DDBJ whole genome shotgun (WGS) entry which is preliminary data.</text>
</comment>
<dbReference type="PANTHER" id="PTHR45881">
    <property type="entry name" value="CHECKPOINT SUPPRESSOR 1-LIKE, ISOFORM A-RELATED"/>
    <property type="match status" value="1"/>
</dbReference>
<feature type="domain" description="Fork-head" evidence="8">
    <location>
        <begin position="61"/>
        <end position="157"/>
    </location>
</feature>